<gene>
    <name evidence="4" type="ORF">EII10_03055</name>
</gene>
<feature type="region of interest" description="Disordered" evidence="1">
    <location>
        <begin position="457"/>
        <end position="477"/>
    </location>
</feature>
<accession>A0A3P1V8U9</accession>
<proteinExistence type="predicted"/>
<feature type="domain" description="DUF5129" evidence="3">
    <location>
        <begin position="49"/>
        <end position="384"/>
    </location>
</feature>
<reference evidence="4 5" key="1">
    <citation type="submission" date="2018-11" db="EMBL/GenBank/DDBJ databases">
        <title>Genomes From Bacteria Associated with the Canine Oral Cavity: a Test Case for Automated Genome-Based Taxonomic Assignment.</title>
        <authorList>
            <person name="Coil D.A."/>
            <person name="Jospin G."/>
            <person name="Darling A.E."/>
            <person name="Wallis C."/>
            <person name="Davis I.J."/>
            <person name="Harris S."/>
            <person name="Eisen J.A."/>
            <person name="Holcombe L.J."/>
            <person name="O'Flynn C."/>
        </authorList>
    </citation>
    <scope>NUCLEOTIDE SEQUENCE [LARGE SCALE GENOMIC DNA]</scope>
    <source>
        <strain evidence="4 5">OH5050</strain>
    </source>
</reference>
<comment type="caution">
    <text evidence="4">The sequence shown here is derived from an EMBL/GenBank/DDBJ whole genome shotgun (WGS) entry which is preliminary data.</text>
</comment>
<dbReference type="Gene3D" id="3.10.310.50">
    <property type="match status" value="1"/>
</dbReference>
<feature type="transmembrane region" description="Helical" evidence="2">
    <location>
        <begin position="21"/>
        <end position="40"/>
    </location>
</feature>
<evidence type="ECO:0000313" key="5">
    <source>
        <dbReference type="Proteomes" id="UP000271272"/>
    </source>
</evidence>
<dbReference type="EMBL" id="RQZC01000003">
    <property type="protein sequence ID" value="RRD30076.1"/>
    <property type="molecule type" value="Genomic_DNA"/>
</dbReference>
<evidence type="ECO:0000256" key="2">
    <source>
        <dbReference type="SAM" id="Phobius"/>
    </source>
</evidence>
<keyword evidence="2" id="KW-1133">Transmembrane helix</keyword>
<dbReference type="InterPro" id="IPR033435">
    <property type="entry name" value="DUF5129"/>
</dbReference>
<sequence length="529" mass="57051">MSDLIIRWGGLRALASLSLRLILALVLLVGLPLWALWPFGRSHVPQVEVHDEAQVLQADAVRQDLEEVRFRQDVRLAVVTLDVGYDENLNASVLEYARANEPGWIDDNPNYWADGLVILAVSPSGRWVGCYFGEDVKVDLGIQSQIQESAKSRFRAADWAGGIEAMARTSAEVIGRPVPSDTAVVLLCILGVGGGVIILGWMLWARGEARSRFKRASRHYTQVTTDYDVTRIRAELIPADDAHGAQVLARFGWFEDRYASLTRAFNGFGERRGAQWFEMGLRVKARAMEEQARELDSLDDAIANAAALLTLSEGWQKAWHNELGPVQEDLASLKSLCASVASKNSGVDVEPDRAWVRQRSDRLAQMAGALAHGSLTPSAALDELDATSQEVGVRADSLARRALEADTSSLGRTRLQRYESDYSRRARFGSAHYAGWWVLDGHRSSYSPAATIRINPDSPGASASGVRWTGAGSSSQFSSPISGLVTGYSSAVSYTPASSGSSGGFSGSSFSGGGYSGGGFSGAGSSSHF</sequence>
<evidence type="ECO:0000256" key="1">
    <source>
        <dbReference type="SAM" id="MobiDB-lite"/>
    </source>
</evidence>
<dbReference type="Pfam" id="PF17173">
    <property type="entry name" value="DUF5129"/>
    <property type="match status" value="1"/>
</dbReference>
<keyword evidence="2" id="KW-0472">Membrane</keyword>
<dbReference type="AlphaFoldDB" id="A0A3P1V8U9"/>
<name>A0A3P1V8U9_9ACTO</name>
<organism evidence="4 5">
    <name type="scientific">Actinomyces bowdenii</name>
    <dbReference type="NCBI Taxonomy" id="131109"/>
    <lineage>
        <taxon>Bacteria</taxon>
        <taxon>Bacillati</taxon>
        <taxon>Actinomycetota</taxon>
        <taxon>Actinomycetes</taxon>
        <taxon>Actinomycetales</taxon>
        <taxon>Actinomycetaceae</taxon>
        <taxon>Actinomyces</taxon>
    </lineage>
</organism>
<feature type="transmembrane region" description="Helical" evidence="2">
    <location>
        <begin position="183"/>
        <end position="205"/>
    </location>
</feature>
<dbReference type="Proteomes" id="UP000271272">
    <property type="component" value="Unassembled WGS sequence"/>
</dbReference>
<keyword evidence="2" id="KW-0812">Transmembrane</keyword>
<protein>
    <submittedName>
        <fullName evidence="4">DUF5129 domain-containing protein</fullName>
    </submittedName>
</protein>
<keyword evidence="5" id="KW-1185">Reference proteome</keyword>
<dbReference type="OrthoDB" id="3249697at2"/>
<evidence type="ECO:0000259" key="3">
    <source>
        <dbReference type="Pfam" id="PF17173"/>
    </source>
</evidence>
<dbReference type="RefSeq" id="WP_124933056.1">
    <property type="nucleotide sequence ID" value="NZ_RQZC01000003.1"/>
</dbReference>
<evidence type="ECO:0000313" key="4">
    <source>
        <dbReference type="EMBL" id="RRD30076.1"/>
    </source>
</evidence>